<dbReference type="OrthoDB" id="9789727at2"/>
<keyword evidence="2" id="KW-0378">Hydrolase</keyword>
<dbReference type="EMBL" id="CP040077">
    <property type="protein sequence ID" value="QCP48992.1"/>
    <property type="molecule type" value="Genomic_DNA"/>
</dbReference>
<proteinExistence type="inferred from homology"/>
<evidence type="ECO:0000256" key="2">
    <source>
        <dbReference type="ARBA" id="ARBA00022801"/>
    </source>
</evidence>
<dbReference type="PANTHER" id="PTHR11358">
    <property type="entry name" value="ARGINASE/AGMATINASE"/>
    <property type="match status" value="1"/>
</dbReference>
<evidence type="ECO:0000256" key="3">
    <source>
        <dbReference type="PROSITE-ProRule" id="PRU00742"/>
    </source>
</evidence>
<dbReference type="SUPFAM" id="SSF52768">
    <property type="entry name" value="Arginase/deacetylase"/>
    <property type="match status" value="1"/>
</dbReference>
<evidence type="ECO:0000256" key="1">
    <source>
        <dbReference type="ARBA" id="ARBA00022723"/>
    </source>
</evidence>
<dbReference type="Pfam" id="PF00491">
    <property type="entry name" value="Arginase"/>
    <property type="match status" value="1"/>
</dbReference>
<dbReference type="Proteomes" id="UP000298656">
    <property type="component" value="Chromosome 1"/>
</dbReference>
<protein>
    <submittedName>
        <fullName evidence="4">Agmatinase</fullName>
    </submittedName>
</protein>
<dbReference type="GO" id="GO:0033389">
    <property type="term" value="P:putrescine biosynthetic process from arginine, via agmatine"/>
    <property type="evidence" value="ECO:0007669"/>
    <property type="project" value="TreeGrafter"/>
</dbReference>
<organism evidence="4 5">
    <name type="scientific">Trinickia violacea</name>
    <dbReference type="NCBI Taxonomy" id="2571746"/>
    <lineage>
        <taxon>Bacteria</taxon>
        <taxon>Pseudomonadati</taxon>
        <taxon>Pseudomonadota</taxon>
        <taxon>Betaproteobacteria</taxon>
        <taxon>Burkholderiales</taxon>
        <taxon>Burkholderiaceae</taxon>
        <taxon>Trinickia</taxon>
    </lineage>
</organism>
<dbReference type="PANTHER" id="PTHR11358:SF26">
    <property type="entry name" value="GUANIDINO ACID HYDROLASE, MITOCHONDRIAL"/>
    <property type="match status" value="1"/>
</dbReference>
<keyword evidence="5" id="KW-1185">Reference proteome</keyword>
<dbReference type="RefSeq" id="WP_137331823.1">
    <property type="nucleotide sequence ID" value="NZ_CP040077.1"/>
</dbReference>
<evidence type="ECO:0000313" key="5">
    <source>
        <dbReference type="Proteomes" id="UP000298656"/>
    </source>
</evidence>
<keyword evidence="1" id="KW-0479">Metal-binding</keyword>
<dbReference type="Gene3D" id="3.40.800.10">
    <property type="entry name" value="Ureohydrolase domain"/>
    <property type="match status" value="1"/>
</dbReference>
<dbReference type="GO" id="GO:0008783">
    <property type="term" value="F:agmatinase activity"/>
    <property type="evidence" value="ECO:0007669"/>
    <property type="project" value="TreeGrafter"/>
</dbReference>
<dbReference type="GO" id="GO:0046872">
    <property type="term" value="F:metal ion binding"/>
    <property type="evidence" value="ECO:0007669"/>
    <property type="project" value="UniProtKB-KW"/>
</dbReference>
<dbReference type="KEGG" id="tvl:FAZ95_07230"/>
<name>A0A4P8IJM0_9BURK</name>
<dbReference type="PROSITE" id="PS51409">
    <property type="entry name" value="ARGINASE_2"/>
    <property type="match status" value="1"/>
</dbReference>
<sequence length="417" mass="45444">MSVETGSRYRVHPALRSMPIDASRVEISAPFGTKRLRFAREIGARLERLSIEPSFARETLVKAVGTVIFEALVKYHFVLPEDASPALIGGLCVPTAQPAGQPLSVFDIETLCAGDAVLLHAPIQTTANSSVSVAAGGQRVRSQLAQSLRHPLGGDGQGVVIDLDFGAILHTKNLRLFDLGDVSFRPSMDSAQDVGERLRYVCRRIVESGGRPIVLGGDHAQAFYSIDALADRYPHLGVLQFDAHPDLYAMGAPCDAELNHANVMHWIRRMKHVASIWQVGVRDFFHQPTLNLRCEADTKIQSLSAFEAETQGYGRLLAQMDRSLPWFISFDVDALSHADFPQTTTPVLGGLSFYRLLACFEQLLSTFDIVGMEFVEIGDADHGAHDAAAVAARLVSRYLFHLGGAGPHGSFVYTPAP</sequence>
<comment type="similarity">
    <text evidence="3">Belongs to the arginase family.</text>
</comment>
<dbReference type="AlphaFoldDB" id="A0A4P8IJM0"/>
<dbReference type="InterPro" id="IPR006035">
    <property type="entry name" value="Ureohydrolase"/>
</dbReference>
<accession>A0A4P8IJM0</accession>
<gene>
    <name evidence="4" type="ORF">FAZ95_07230</name>
</gene>
<dbReference type="InterPro" id="IPR023696">
    <property type="entry name" value="Ureohydrolase_dom_sf"/>
</dbReference>
<evidence type="ECO:0000313" key="4">
    <source>
        <dbReference type="EMBL" id="QCP48992.1"/>
    </source>
</evidence>
<reference evidence="4 5" key="1">
    <citation type="submission" date="2019-05" db="EMBL/GenBank/DDBJ databases">
        <title>Burkholderia sp. DHOD12, isolated from subtropical forest soil.</title>
        <authorList>
            <person name="Gao Z.-H."/>
            <person name="Qiu L.-H."/>
        </authorList>
    </citation>
    <scope>NUCLEOTIDE SEQUENCE [LARGE SCALE GENOMIC DNA]</scope>
    <source>
        <strain evidence="4 5">DHOD12</strain>
    </source>
</reference>